<reference evidence="1" key="1">
    <citation type="thesis" date="2020" institute="ProQuest LLC" country="789 East Eisenhower Parkway, Ann Arbor, MI, USA">
        <title>Comparative Genomics and Chromosome Evolution.</title>
        <authorList>
            <person name="Mudd A.B."/>
        </authorList>
    </citation>
    <scope>NUCLEOTIDE SEQUENCE</scope>
    <source>
        <strain evidence="1">1538</strain>
        <tissue evidence="1">Blood</tissue>
    </source>
</reference>
<comment type="caution">
    <text evidence="1">The sequence shown here is derived from an EMBL/GenBank/DDBJ whole genome shotgun (WGS) entry which is preliminary data.</text>
</comment>
<dbReference type="AlphaFoldDB" id="A0AAV2ZMR8"/>
<gene>
    <name evidence="1" type="ORF">GDO54_003110</name>
</gene>
<protein>
    <submittedName>
        <fullName evidence="1">Uncharacterized protein</fullName>
    </submittedName>
</protein>
<evidence type="ECO:0000313" key="2">
    <source>
        <dbReference type="Proteomes" id="UP001181693"/>
    </source>
</evidence>
<organism evidence="1 2">
    <name type="scientific">Pyxicephalus adspersus</name>
    <name type="common">African bullfrog</name>
    <dbReference type="NCBI Taxonomy" id="30357"/>
    <lineage>
        <taxon>Eukaryota</taxon>
        <taxon>Metazoa</taxon>
        <taxon>Chordata</taxon>
        <taxon>Craniata</taxon>
        <taxon>Vertebrata</taxon>
        <taxon>Euteleostomi</taxon>
        <taxon>Amphibia</taxon>
        <taxon>Batrachia</taxon>
        <taxon>Anura</taxon>
        <taxon>Neobatrachia</taxon>
        <taxon>Ranoidea</taxon>
        <taxon>Pyxicephalidae</taxon>
        <taxon>Pyxicephalinae</taxon>
        <taxon>Pyxicephalus</taxon>
    </lineage>
</organism>
<evidence type="ECO:0000313" key="1">
    <source>
        <dbReference type="EMBL" id="DBA15634.1"/>
    </source>
</evidence>
<sequence length="108" mass="12240">MTCNPHSSLVFIAHVEPTSPVTYCSMLNPLHLSHAPSAPLCTPVRHILANKTYIHSLISPTFFILGHRHFCYWLLETIFTLPMNRKSAAPCTLYYIQLCIDQIVVESD</sequence>
<proteinExistence type="predicted"/>
<keyword evidence="2" id="KW-1185">Reference proteome</keyword>
<accession>A0AAV2ZMR8</accession>
<dbReference type="EMBL" id="DYDO01000011">
    <property type="protein sequence ID" value="DBA15634.1"/>
    <property type="molecule type" value="Genomic_DNA"/>
</dbReference>
<dbReference type="Proteomes" id="UP001181693">
    <property type="component" value="Unassembled WGS sequence"/>
</dbReference>
<name>A0AAV2ZMR8_PYXAD</name>